<sequence length="325" mass="36279">MSYCFFQLVHFVNRDSLGLANDFLSLGFIPEGVDIQLVSEALQASFGDGTRQSQDFQVCFWSFYSLSGLWDITDGFSSLILLREKVDSFVEAIMIQLYDIMYELNFSLPPDYALVIRALGSLEGTAKALDPSFKVVESAYPYVIGRLLADPNPDMRKILRELLIRNNGSIRWNRLERLIAAVSEQASESAEEPPDTKGNSSSPLEWKSFDMRAVVAATEDLFQFILSRKGLRVRVFLIRDIISATDIFLQDEVVACIFYEKLGAKAPSESEHPEIWVPMESPMGLVKEGRCSADKGNQWLSISQTSNKLGTGGVDGHANTHVIKA</sequence>
<evidence type="ECO:0000313" key="3">
    <source>
        <dbReference type="Proteomes" id="UP000288805"/>
    </source>
</evidence>
<dbReference type="InterPro" id="IPR050154">
    <property type="entry name" value="UbiB_kinase"/>
</dbReference>
<protein>
    <submittedName>
        <fullName evidence="2">Uncharacterized protein sll0005</fullName>
    </submittedName>
</protein>
<dbReference type="AlphaFoldDB" id="A0A438GFA2"/>
<accession>A0A438GFA2</accession>
<dbReference type="PANTHER" id="PTHR10566">
    <property type="entry name" value="CHAPERONE-ACTIVITY OF BC1 COMPLEX CABC1 -RELATED"/>
    <property type="match status" value="1"/>
</dbReference>
<dbReference type="PANTHER" id="PTHR10566:SF124">
    <property type="entry name" value="PROTEIN KINASE SUPERFAMILY PROTEIN"/>
    <property type="match status" value="1"/>
</dbReference>
<proteinExistence type="inferred from homology"/>
<gene>
    <name evidence="2" type="primary">sll0005_0</name>
    <name evidence="2" type="ORF">CK203_061412</name>
</gene>
<comment type="caution">
    <text evidence="2">The sequence shown here is derived from an EMBL/GenBank/DDBJ whole genome shotgun (WGS) entry which is preliminary data.</text>
</comment>
<dbReference type="Proteomes" id="UP000288805">
    <property type="component" value="Unassembled WGS sequence"/>
</dbReference>
<dbReference type="EMBL" id="QGNW01000452">
    <property type="protein sequence ID" value="RVW70869.1"/>
    <property type="molecule type" value="Genomic_DNA"/>
</dbReference>
<name>A0A438GFA2_VITVI</name>
<reference evidence="2 3" key="1">
    <citation type="journal article" date="2018" name="PLoS Genet.">
        <title>Population sequencing reveals clonal diversity and ancestral inbreeding in the grapevine cultivar Chardonnay.</title>
        <authorList>
            <person name="Roach M.J."/>
            <person name="Johnson D.L."/>
            <person name="Bohlmann J."/>
            <person name="van Vuuren H.J."/>
            <person name="Jones S.J."/>
            <person name="Pretorius I.S."/>
            <person name="Schmidt S.A."/>
            <person name="Borneman A.R."/>
        </authorList>
    </citation>
    <scope>NUCLEOTIDE SEQUENCE [LARGE SCALE GENOMIC DNA]</scope>
    <source>
        <strain evidence="3">cv. Chardonnay</strain>
        <tissue evidence="2">Leaf</tissue>
    </source>
</reference>
<organism evidence="2 3">
    <name type="scientific">Vitis vinifera</name>
    <name type="common">Grape</name>
    <dbReference type="NCBI Taxonomy" id="29760"/>
    <lineage>
        <taxon>Eukaryota</taxon>
        <taxon>Viridiplantae</taxon>
        <taxon>Streptophyta</taxon>
        <taxon>Embryophyta</taxon>
        <taxon>Tracheophyta</taxon>
        <taxon>Spermatophyta</taxon>
        <taxon>Magnoliopsida</taxon>
        <taxon>eudicotyledons</taxon>
        <taxon>Gunneridae</taxon>
        <taxon>Pentapetalae</taxon>
        <taxon>rosids</taxon>
        <taxon>Vitales</taxon>
        <taxon>Vitaceae</taxon>
        <taxon>Viteae</taxon>
        <taxon>Vitis</taxon>
    </lineage>
</organism>
<comment type="similarity">
    <text evidence="1">Belongs to the protein kinase superfamily. ADCK protein kinase family.</text>
</comment>
<evidence type="ECO:0000313" key="2">
    <source>
        <dbReference type="EMBL" id="RVW70869.1"/>
    </source>
</evidence>
<evidence type="ECO:0000256" key="1">
    <source>
        <dbReference type="ARBA" id="ARBA00009670"/>
    </source>
</evidence>